<comment type="caution">
    <text evidence="2">The sequence shown here is derived from an EMBL/GenBank/DDBJ whole genome shotgun (WGS) entry which is preliminary data.</text>
</comment>
<keyword evidence="3" id="KW-1185">Reference proteome</keyword>
<feature type="compositionally biased region" description="Pro residues" evidence="1">
    <location>
        <begin position="87"/>
        <end position="99"/>
    </location>
</feature>
<gene>
    <name evidence="2" type="ORF">PHYPSEUDO_011465</name>
</gene>
<feature type="compositionally biased region" description="Acidic residues" evidence="1">
    <location>
        <begin position="111"/>
        <end position="126"/>
    </location>
</feature>
<dbReference type="AlphaFoldDB" id="A0A8T1W4Z5"/>
<protein>
    <submittedName>
        <fullName evidence="2">Uncharacterized protein</fullName>
    </submittedName>
</protein>
<organism evidence="2 3">
    <name type="scientific">Phytophthora pseudosyringae</name>
    <dbReference type="NCBI Taxonomy" id="221518"/>
    <lineage>
        <taxon>Eukaryota</taxon>
        <taxon>Sar</taxon>
        <taxon>Stramenopiles</taxon>
        <taxon>Oomycota</taxon>
        <taxon>Peronosporomycetes</taxon>
        <taxon>Peronosporales</taxon>
        <taxon>Peronosporaceae</taxon>
        <taxon>Phytophthora</taxon>
    </lineage>
</organism>
<evidence type="ECO:0000313" key="3">
    <source>
        <dbReference type="Proteomes" id="UP000694044"/>
    </source>
</evidence>
<sequence length="502" mass="56169">MVMNAFELLDRQNEVIVACGKSRSGIPASVLSTMLSVAFTPEEQVPLIRPDTLEVILVCRQHIVDCEMDSRSNTPRDVFVDPQLTAVPPPVPVQSPTEPPLSNCMDMPFSDSDDEGKTEDPTEQDDVSLVRLQNRQLRKRTRDSEEKPSTVPRELLPMLPKQGNKTLCMRFISMKGCTGPAHGQCFDPNRAHFRPLALPADAKAFIDKNISGLGREFQDLWSQAPMLRLNDDRASNGTKQLSLGSHDGRIGHGSLCAGASAEAVYPRQHSTAIQRSLAFLGDELREHAVAATTAGKYHTNWRQLCEFCGWLGWSPWLSQPGRSASKKLGCFAAYCWKNGWNRSNQGNTYGTIKLKLASVRWYNRRYIGIDLTSSPEFTLLLQGIKRLSPPVHKLQPITTTFLRLLYNRLNLQRPQQRLLWGSLLIGFFFLLRRSEYLKIGRTRHFYCLKVRNTFLSDSEGRLKEAAKATSVTIGLEGAKTTSLDEAPGEPCMHRATSGSARL</sequence>
<dbReference type="EMBL" id="JAGDFM010000051">
    <property type="protein sequence ID" value="KAG7389002.1"/>
    <property type="molecule type" value="Genomic_DNA"/>
</dbReference>
<evidence type="ECO:0000256" key="1">
    <source>
        <dbReference type="SAM" id="MobiDB-lite"/>
    </source>
</evidence>
<reference evidence="2" key="1">
    <citation type="submission" date="2021-02" db="EMBL/GenBank/DDBJ databases">
        <authorList>
            <person name="Palmer J.M."/>
        </authorList>
    </citation>
    <scope>NUCLEOTIDE SEQUENCE</scope>
    <source>
        <strain evidence="2">SCRP734</strain>
    </source>
</reference>
<dbReference type="OrthoDB" id="123621at2759"/>
<feature type="region of interest" description="Disordered" evidence="1">
    <location>
        <begin position="481"/>
        <end position="502"/>
    </location>
</feature>
<feature type="region of interest" description="Disordered" evidence="1">
    <location>
        <begin position="82"/>
        <end position="127"/>
    </location>
</feature>
<proteinExistence type="predicted"/>
<name>A0A8T1W4Z5_9STRA</name>
<dbReference type="Proteomes" id="UP000694044">
    <property type="component" value="Unassembled WGS sequence"/>
</dbReference>
<accession>A0A8T1W4Z5</accession>
<evidence type="ECO:0000313" key="2">
    <source>
        <dbReference type="EMBL" id="KAG7389002.1"/>
    </source>
</evidence>